<evidence type="ECO:0000313" key="1">
    <source>
        <dbReference type="EMBL" id="NEN78068.1"/>
    </source>
</evidence>
<dbReference type="Proteomes" id="UP000468687">
    <property type="component" value="Unassembled WGS sequence"/>
</dbReference>
<reference evidence="1 2" key="1">
    <citation type="journal article" date="2014" name="Int. J. Syst. Evol. Microbiol.">
        <title>Nocardioides zeae sp. nov., isolated from the stem of Zea mays.</title>
        <authorList>
            <person name="Glaeser S.P."/>
            <person name="McInroy J.A."/>
            <person name="Busse H.J."/>
            <person name="Kampfer P."/>
        </authorList>
    </citation>
    <scope>NUCLEOTIDE SEQUENCE [LARGE SCALE GENOMIC DNA]</scope>
    <source>
        <strain evidence="1 2">JCM 30728</strain>
    </source>
</reference>
<organism evidence="1 2">
    <name type="scientific">Nocardioides zeae</name>
    <dbReference type="NCBI Taxonomy" id="1457234"/>
    <lineage>
        <taxon>Bacteria</taxon>
        <taxon>Bacillati</taxon>
        <taxon>Actinomycetota</taxon>
        <taxon>Actinomycetes</taxon>
        <taxon>Propionibacteriales</taxon>
        <taxon>Nocardioidaceae</taxon>
        <taxon>Nocardioides</taxon>
    </lineage>
</organism>
<dbReference type="RefSeq" id="WP_163771451.1">
    <property type="nucleotide sequence ID" value="NZ_JAAGXA010000004.1"/>
</dbReference>
<keyword evidence="2" id="KW-1185">Reference proteome</keyword>
<dbReference type="InterPro" id="IPR047727">
    <property type="entry name" value="Sce7725-like"/>
</dbReference>
<proteinExistence type="predicted"/>
<dbReference type="AlphaFoldDB" id="A0A6P0HHE2"/>
<gene>
    <name evidence="1" type="ORF">G3T38_07240</name>
</gene>
<evidence type="ECO:0000313" key="2">
    <source>
        <dbReference type="Proteomes" id="UP000468687"/>
    </source>
</evidence>
<comment type="caution">
    <text evidence="1">The sequence shown here is derived from an EMBL/GenBank/DDBJ whole genome shotgun (WGS) entry which is preliminary data.</text>
</comment>
<protein>
    <submittedName>
        <fullName evidence="1">Sce7725 family protein</fullName>
    </submittedName>
</protein>
<name>A0A6P0HHE2_9ACTN</name>
<accession>A0A6P0HHE2</accession>
<dbReference type="EMBL" id="JAAGXA010000004">
    <property type="protein sequence ID" value="NEN78068.1"/>
    <property type="molecule type" value="Genomic_DNA"/>
</dbReference>
<sequence length="307" mass="33331">MRARQHELIGVRASAASLVGGSVVPIFEIVQQPDAKLDSRLNLIADSGLTCSLILNPSVGHFSGPGEWRQLADFLQTSGLIRRHGLTVLSNASADHEAMSAWIEGRRAAGDDFPVDIFHEPDLSVRLSGRTYRSIRYNIATDRTIPAAYGLPLSGLPVVLSVDPFPALPRNKDYLNLGESIFNSQVAGFRSAGYAGLSDFLTLGRSFQVGGGPAYAVAIHLTYQVGSMVRIRHFCSDSNETQDDPGGKFLEALEKLVRFASDSSIRTNRGLAAFVDLHARQHFPGLGKVKEFSIMNHLEVMARAISV</sequence>
<dbReference type="NCBIfam" id="NF033831">
    <property type="entry name" value="sce7725_fam"/>
    <property type="match status" value="1"/>
</dbReference>